<keyword evidence="2 6" id="KW-0808">Transferase</keyword>
<dbReference type="Pfam" id="PF00132">
    <property type="entry name" value="Hexapep"/>
    <property type="match status" value="1"/>
</dbReference>
<dbReference type="InterPro" id="IPR018357">
    <property type="entry name" value="Hexapep_transf_CS"/>
</dbReference>
<dbReference type="PROSITE" id="PS00101">
    <property type="entry name" value="HEXAPEP_TRANSFERASES"/>
    <property type="match status" value="1"/>
</dbReference>
<dbReference type="InterPro" id="IPR050179">
    <property type="entry name" value="Trans_hexapeptide_repeat"/>
</dbReference>
<dbReference type="CDD" id="cd03360">
    <property type="entry name" value="LbH_AT_putative"/>
    <property type="match status" value="1"/>
</dbReference>
<comment type="caution">
    <text evidence="6">The sequence shown here is derived from an EMBL/GenBank/DDBJ whole genome shotgun (WGS) entry which is preliminary data.</text>
</comment>
<dbReference type="Gene3D" id="3.40.50.20">
    <property type="match status" value="1"/>
</dbReference>
<dbReference type="Proteomes" id="UP001549146">
    <property type="component" value="Unassembled WGS sequence"/>
</dbReference>
<evidence type="ECO:0000256" key="4">
    <source>
        <dbReference type="ARBA" id="ARBA00023315"/>
    </source>
</evidence>
<evidence type="ECO:0000259" key="5">
    <source>
        <dbReference type="Pfam" id="PF17836"/>
    </source>
</evidence>
<keyword evidence="4 6" id="KW-0012">Acyltransferase</keyword>
<dbReference type="NCBIfam" id="TIGR03570">
    <property type="entry name" value="NeuD_NnaD"/>
    <property type="match status" value="1"/>
</dbReference>
<reference evidence="6 7" key="1">
    <citation type="submission" date="2024-06" db="EMBL/GenBank/DDBJ databases">
        <title>Genomic Encyclopedia of Type Strains, Phase IV (KMG-IV): sequencing the most valuable type-strain genomes for metagenomic binning, comparative biology and taxonomic classification.</title>
        <authorList>
            <person name="Goeker M."/>
        </authorList>
    </citation>
    <scope>NUCLEOTIDE SEQUENCE [LARGE SCALE GENOMIC DNA]</scope>
    <source>
        <strain evidence="6 7">DSM 29388</strain>
    </source>
</reference>
<sequence length="213" mass="22737">METITKRVIYLYGASGHGKVVAEIAENLGFETIIFLDDDASLDKIWDYPVLHEIPKSIPHLCLTLGNNYTRKKLAQKFSHETFGTLISPSSNISKRIKIGAGTVVMSGVSINADVQIGRHCILNTNASVDHDCELEDFVHVSPNASLAGNVSVGEGAHIGIGASIIQGVTIGKWAMIGAGAVILSDVPDFAVVVGNPGKIIKYQKNPETTIES</sequence>
<dbReference type="PANTHER" id="PTHR43300:SF7">
    <property type="entry name" value="UDP-N-ACETYLBACILLOSAMINE N-ACETYLTRANSFERASE"/>
    <property type="match status" value="1"/>
</dbReference>
<dbReference type="SUPFAM" id="SSF51161">
    <property type="entry name" value="Trimeric LpxA-like enzymes"/>
    <property type="match status" value="1"/>
</dbReference>
<gene>
    <name evidence="6" type="ORF">ABID46_000068</name>
</gene>
<keyword evidence="7" id="KW-1185">Reference proteome</keyword>
<dbReference type="InterPro" id="IPR020019">
    <property type="entry name" value="AcTrfase_PglD-like"/>
</dbReference>
<dbReference type="EC" id="2.3.1.-" evidence="6"/>
<evidence type="ECO:0000256" key="2">
    <source>
        <dbReference type="ARBA" id="ARBA00022679"/>
    </source>
</evidence>
<accession>A0ABV2LQ28</accession>
<evidence type="ECO:0000256" key="3">
    <source>
        <dbReference type="ARBA" id="ARBA00022737"/>
    </source>
</evidence>
<comment type="similarity">
    <text evidence="1">Belongs to the transferase hexapeptide repeat family.</text>
</comment>
<feature type="domain" description="PglD N-terminal" evidence="5">
    <location>
        <begin position="9"/>
        <end position="78"/>
    </location>
</feature>
<keyword evidence="3" id="KW-0677">Repeat</keyword>
<evidence type="ECO:0000313" key="6">
    <source>
        <dbReference type="EMBL" id="MET3730516.1"/>
    </source>
</evidence>
<dbReference type="InterPro" id="IPR011004">
    <property type="entry name" value="Trimer_LpxA-like_sf"/>
</dbReference>
<evidence type="ECO:0000313" key="7">
    <source>
        <dbReference type="Proteomes" id="UP001549146"/>
    </source>
</evidence>
<dbReference type="InterPro" id="IPR001451">
    <property type="entry name" value="Hexapep"/>
</dbReference>
<dbReference type="Pfam" id="PF17836">
    <property type="entry name" value="PglD_N"/>
    <property type="match status" value="1"/>
</dbReference>
<dbReference type="EMBL" id="JBEPMO010000001">
    <property type="protein sequence ID" value="MET3730516.1"/>
    <property type="molecule type" value="Genomic_DNA"/>
</dbReference>
<organism evidence="6 7">
    <name type="scientific">Moheibacter stercoris</name>
    <dbReference type="NCBI Taxonomy" id="1628251"/>
    <lineage>
        <taxon>Bacteria</taxon>
        <taxon>Pseudomonadati</taxon>
        <taxon>Bacteroidota</taxon>
        <taxon>Flavobacteriia</taxon>
        <taxon>Flavobacteriales</taxon>
        <taxon>Weeksellaceae</taxon>
        <taxon>Moheibacter</taxon>
    </lineage>
</organism>
<dbReference type="PANTHER" id="PTHR43300">
    <property type="entry name" value="ACETYLTRANSFERASE"/>
    <property type="match status" value="1"/>
</dbReference>
<evidence type="ECO:0000256" key="1">
    <source>
        <dbReference type="ARBA" id="ARBA00007274"/>
    </source>
</evidence>
<protein>
    <submittedName>
        <fullName evidence="6">Acetyltransferase EpsM</fullName>
        <ecNumber evidence="6">2.3.1.-</ecNumber>
    </submittedName>
</protein>
<proteinExistence type="inferred from homology"/>
<dbReference type="InterPro" id="IPR041561">
    <property type="entry name" value="PglD_N"/>
</dbReference>
<dbReference type="GO" id="GO:0016746">
    <property type="term" value="F:acyltransferase activity"/>
    <property type="evidence" value="ECO:0007669"/>
    <property type="project" value="UniProtKB-KW"/>
</dbReference>
<dbReference type="Gene3D" id="2.160.10.10">
    <property type="entry name" value="Hexapeptide repeat proteins"/>
    <property type="match status" value="1"/>
</dbReference>
<dbReference type="RefSeq" id="WP_354505502.1">
    <property type="nucleotide sequence ID" value="NZ_JBEPMO010000001.1"/>
</dbReference>
<name>A0ABV2LQ28_9FLAO</name>